<gene>
    <name evidence="2" type="ORF">VE97_C0004G0003</name>
</gene>
<dbReference type="EMBL" id="LCJZ01000004">
    <property type="protein sequence ID" value="KKT87164.1"/>
    <property type="molecule type" value="Genomic_DNA"/>
</dbReference>
<evidence type="ECO:0000256" key="1">
    <source>
        <dbReference type="SAM" id="Phobius"/>
    </source>
</evidence>
<evidence type="ECO:0000313" key="2">
    <source>
        <dbReference type="EMBL" id="KKT87164.1"/>
    </source>
</evidence>
<keyword evidence="1" id="KW-0472">Membrane</keyword>
<dbReference type="AlphaFoldDB" id="A0A0G1NSL1"/>
<accession>A0A0G1NSL1</accession>
<keyword evidence="1" id="KW-0812">Transmembrane</keyword>
<dbReference type="Proteomes" id="UP000033958">
    <property type="component" value="Unassembled WGS sequence"/>
</dbReference>
<reference evidence="2 3" key="1">
    <citation type="journal article" date="2015" name="Nature">
        <title>rRNA introns, odd ribosomes, and small enigmatic genomes across a large radiation of phyla.</title>
        <authorList>
            <person name="Brown C.T."/>
            <person name="Hug L.A."/>
            <person name="Thomas B.C."/>
            <person name="Sharon I."/>
            <person name="Castelle C.J."/>
            <person name="Singh A."/>
            <person name="Wilkins M.J."/>
            <person name="Williams K.H."/>
            <person name="Banfield J.F."/>
        </authorList>
    </citation>
    <scope>NUCLEOTIDE SEQUENCE [LARGE SCALE GENOMIC DNA]</scope>
</reference>
<organism evidence="2 3">
    <name type="scientific">candidate division Kazan bacterium GW2011_GWB1_45_10</name>
    <dbReference type="NCBI Taxonomy" id="1620411"/>
    <lineage>
        <taxon>Bacteria</taxon>
        <taxon>Bacteria division Kazan-3B-28</taxon>
    </lineage>
</organism>
<protein>
    <recommendedName>
        <fullName evidence="4">WxL domain-containing protein</fullName>
    </recommendedName>
</protein>
<feature type="transmembrane region" description="Helical" evidence="1">
    <location>
        <begin position="20"/>
        <end position="40"/>
    </location>
</feature>
<name>A0A0G1NSL1_UNCK3</name>
<proteinExistence type="predicted"/>
<evidence type="ECO:0008006" key="4">
    <source>
        <dbReference type="Google" id="ProtNLM"/>
    </source>
</evidence>
<comment type="caution">
    <text evidence="2">The sequence shown here is derived from an EMBL/GenBank/DDBJ whole genome shotgun (WGS) entry which is preliminary data.</text>
</comment>
<keyword evidence="1" id="KW-1133">Transmembrane helix</keyword>
<sequence>MKHKIQVKLRLRSEKILHGLVLGTVIFSVALMSVGTIQIIQAGLTDDTNVAQNVSAGALSIDQAPDQLNFNAGAPGDSTTANTGSGTNGVVTNDTTGAKAGWAVTGFFNTNFKNTDGSVQMSINDGGTLRLGWFPGLAVITPITGDSGGAVAGANNNFTGIAAANSLGLINSNQASDNNGAGAYNMTNIIFNFNIPISAQAIDYTTNLRLTIA</sequence>
<evidence type="ECO:0000313" key="3">
    <source>
        <dbReference type="Proteomes" id="UP000033958"/>
    </source>
</evidence>